<evidence type="ECO:0000313" key="2">
    <source>
        <dbReference type="Proteomes" id="UP000299102"/>
    </source>
</evidence>
<protein>
    <submittedName>
        <fullName evidence="1">Uncharacterized protein</fullName>
    </submittedName>
</protein>
<dbReference type="OrthoDB" id="7920740at2759"/>
<gene>
    <name evidence="1" type="ORF">EVAR_74415_1</name>
</gene>
<dbReference type="Proteomes" id="UP000299102">
    <property type="component" value="Unassembled WGS sequence"/>
</dbReference>
<name>A0A4C1SG96_EUMVA</name>
<dbReference type="EMBL" id="BGZK01000004">
    <property type="protein sequence ID" value="GBP00131.1"/>
    <property type="molecule type" value="Genomic_DNA"/>
</dbReference>
<comment type="caution">
    <text evidence="1">The sequence shown here is derived from an EMBL/GenBank/DDBJ whole genome shotgun (WGS) entry which is preliminary data.</text>
</comment>
<accession>A0A4C1SG96</accession>
<dbReference type="Pfam" id="PF14223">
    <property type="entry name" value="Retrotran_gag_2"/>
    <property type="match status" value="1"/>
</dbReference>
<reference evidence="1 2" key="1">
    <citation type="journal article" date="2019" name="Commun. Biol.">
        <title>The bagworm genome reveals a unique fibroin gene that provides high tensile strength.</title>
        <authorList>
            <person name="Kono N."/>
            <person name="Nakamura H."/>
            <person name="Ohtoshi R."/>
            <person name="Tomita M."/>
            <person name="Numata K."/>
            <person name="Arakawa K."/>
        </authorList>
    </citation>
    <scope>NUCLEOTIDE SEQUENCE [LARGE SCALE GENOMIC DNA]</scope>
</reference>
<proteinExistence type="predicted"/>
<dbReference type="AlphaFoldDB" id="A0A4C1SG96"/>
<organism evidence="1 2">
    <name type="scientific">Eumeta variegata</name>
    <name type="common">Bagworm moth</name>
    <name type="synonym">Eumeta japonica</name>
    <dbReference type="NCBI Taxonomy" id="151549"/>
    <lineage>
        <taxon>Eukaryota</taxon>
        <taxon>Metazoa</taxon>
        <taxon>Ecdysozoa</taxon>
        <taxon>Arthropoda</taxon>
        <taxon>Hexapoda</taxon>
        <taxon>Insecta</taxon>
        <taxon>Pterygota</taxon>
        <taxon>Neoptera</taxon>
        <taxon>Endopterygota</taxon>
        <taxon>Lepidoptera</taxon>
        <taxon>Glossata</taxon>
        <taxon>Ditrysia</taxon>
        <taxon>Tineoidea</taxon>
        <taxon>Psychidae</taxon>
        <taxon>Oiketicinae</taxon>
        <taxon>Eumeta</taxon>
    </lineage>
</organism>
<keyword evidence="2" id="KW-1185">Reference proteome</keyword>
<evidence type="ECO:0000313" key="1">
    <source>
        <dbReference type="EMBL" id="GBP00131.1"/>
    </source>
</evidence>
<sequence length="125" mass="14886">MASSNPLALIEKLTGRENYNTWRFAVKTYLQHEELWECIENPKDEPIDKKKDMKAKSKIILLVDSINYVHIQEAETAKEVWDNLSRAFDDSGLTRRVGLLRDLYYYTLWLPKYRRIREQDNVYSA</sequence>